<reference evidence="3 4" key="1">
    <citation type="submission" date="2017-10" db="EMBL/GenBank/DDBJ databases">
        <title>Genome sequence of Caulobacter mirabilis FWC38.</title>
        <authorList>
            <person name="Fiebig A."/>
            <person name="Crosson S."/>
        </authorList>
    </citation>
    <scope>NUCLEOTIDE SEQUENCE [LARGE SCALE GENOMIC DNA]</scope>
    <source>
        <strain evidence="3 4">FWC 38</strain>
    </source>
</reference>
<name>A0A2D2ASI4_9CAUL</name>
<dbReference type="InterPro" id="IPR012495">
    <property type="entry name" value="TadE-like_dom"/>
</dbReference>
<evidence type="ECO:0000313" key="3">
    <source>
        <dbReference type="EMBL" id="ATQ40943.1"/>
    </source>
</evidence>
<dbReference type="Pfam" id="PF07811">
    <property type="entry name" value="TadE"/>
    <property type="match status" value="1"/>
</dbReference>
<evidence type="ECO:0000259" key="2">
    <source>
        <dbReference type="Pfam" id="PF07811"/>
    </source>
</evidence>
<evidence type="ECO:0000256" key="1">
    <source>
        <dbReference type="SAM" id="Phobius"/>
    </source>
</evidence>
<evidence type="ECO:0000313" key="4">
    <source>
        <dbReference type="Proteomes" id="UP000228945"/>
    </source>
</evidence>
<dbReference type="KEGG" id="cmb:CSW64_00230"/>
<keyword evidence="1" id="KW-0472">Membrane</keyword>
<feature type="domain" description="TadE-like" evidence="2">
    <location>
        <begin position="18"/>
        <end position="57"/>
    </location>
</feature>
<feature type="transmembrane region" description="Helical" evidence="1">
    <location>
        <begin position="21"/>
        <end position="38"/>
    </location>
</feature>
<sequence>MTRFPIPFLKRLARDRRGVSAVEFALIAPAMIAFYFGMAEVTQALLAERRAGHVASAVGDLVTQTSNVNQNDIDDIFAIATTIMRPFPAATELQIRVTSISSDASNVAKVDWSKTKGMTALAAGSTIVVPSGVLSASQSVVMSEVTYSYDSPVNFFIPNAVTFTRKFYLRPRKSDKVLWSTS</sequence>
<dbReference type="RefSeq" id="WP_099620200.1">
    <property type="nucleotide sequence ID" value="NZ_CP024201.1"/>
</dbReference>
<dbReference type="Proteomes" id="UP000228945">
    <property type="component" value="Chromosome"/>
</dbReference>
<organism evidence="3 4">
    <name type="scientific">Caulobacter mirabilis</name>
    <dbReference type="NCBI Taxonomy" id="69666"/>
    <lineage>
        <taxon>Bacteria</taxon>
        <taxon>Pseudomonadati</taxon>
        <taxon>Pseudomonadota</taxon>
        <taxon>Alphaproteobacteria</taxon>
        <taxon>Caulobacterales</taxon>
        <taxon>Caulobacteraceae</taxon>
        <taxon>Caulobacter</taxon>
    </lineage>
</organism>
<dbReference type="AlphaFoldDB" id="A0A2D2ASI4"/>
<gene>
    <name evidence="3" type="ORF">CSW64_00230</name>
</gene>
<proteinExistence type="predicted"/>
<dbReference type="OrthoDB" id="7189296at2"/>
<dbReference type="EMBL" id="CP024201">
    <property type="protein sequence ID" value="ATQ40943.1"/>
    <property type="molecule type" value="Genomic_DNA"/>
</dbReference>
<protein>
    <submittedName>
        <fullName evidence="3">Pilus assembly protein TadE</fullName>
    </submittedName>
</protein>
<accession>A0A2D2ASI4</accession>
<keyword evidence="4" id="KW-1185">Reference proteome</keyword>
<keyword evidence="1" id="KW-1133">Transmembrane helix</keyword>
<keyword evidence="1" id="KW-0812">Transmembrane</keyword>